<feature type="binding site" evidence="9">
    <location>
        <position position="173"/>
    </location>
    <ligand>
        <name>5-phospho-alpha-D-ribose 1-diphosphate</name>
        <dbReference type="ChEBI" id="CHEBI:58017"/>
    </ligand>
</feature>
<dbReference type="InterPro" id="IPR036320">
    <property type="entry name" value="Glycosyl_Trfase_fam3_N_dom_sf"/>
</dbReference>
<feature type="binding site" evidence="9">
    <location>
        <position position="278"/>
    </location>
    <ligand>
        <name>Mg(2+)</name>
        <dbReference type="ChEBI" id="CHEBI:18420"/>
        <label>2</label>
    </ligand>
</feature>
<comment type="similarity">
    <text evidence="9">Belongs to the anthranilate phosphoribosyltransferase family.</text>
</comment>
<dbReference type="InterPro" id="IPR005940">
    <property type="entry name" value="Anthranilate_Pribosyl_Tfrase"/>
</dbReference>
<feature type="binding site" evidence="9">
    <location>
        <position position="141"/>
    </location>
    <ligand>
        <name>5-phospho-alpha-D-ribose 1-diphosphate</name>
        <dbReference type="ChEBI" id="CHEBI:58017"/>
    </ligand>
</feature>
<comment type="subunit">
    <text evidence="9">Homodimer.</text>
</comment>
<dbReference type="FunFam" id="3.40.1030.10:FF:000002">
    <property type="entry name" value="Anthranilate phosphoribosyltransferase"/>
    <property type="match status" value="1"/>
</dbReference>
<evidence type="ECO:0000256" key="3">
    <source>
        <dbReference type="ARBA" id="ARBA00022676"/>
    </source>
</evidence>
<evidence type="ECO:0000256" key="2">
    <source>
        <dbReference type="ARBA" id="ARBA00022605"/>
    </source>
</evidence>
<dbReference type="GO" id="GO:0000287">
    <property type="term" value="F:magnesium ion binding"/>
    <property type="evidence" value="ECO:0007669"/>
    <property type="project" value="UniProtKB-UniRule"/>
</dbReference>
<dbReference type="InterPro" id="IPR035902">
    <property type="entry name" value="Nuc_phospho_transferase"/>
</dbReference>
<dbReference type="Gene3D" id="1.20.970.10">
    <property type="entry name" value="Transferase, Pyrimidine Nucleoside Phosphorylase, Chain C"/>
    <property type="match status" value="1"/>
</dbReference>
<feature type="binding site" evidence="9">
    <location>
        <position position="164"/>
    </location>
    <ligand>
        <name>anthranilate</name>
        <dbReference type="ChEBI" id="CHEBI:16567"/>
        <label>1</label>
    </ligand>
</feature>
<sequence length="389" mass="40360">MAIGLQFHPESVLSPAGPHILSRCVTALLNARATLQSTQSPHLPKGTSVSGHDQASARLREFLTNDNPTVEEATAVFEPLTEGVYSDVETAALLVAIRTRGESAADLAGAARAFIDKAKPFPKDGTGLVDSCGTGGDGAHTINVSTAAALVAAAAGVAMVKHGNRSVSSKSGSADVLEALGIPLDLAPDAAARQLEDANFTFLFAPAYHPAIAHVMPVRKALKVPTVFNVLGPLLNPARPTIQLMGVANKDICGTVIEVMETLGRERAMVVHGDGIDEIAVHGPTSVWELNDGRITTYEITPEQLGLSRHPLSDLSGGDGEHNARILREILAGQGAPAHRDAVAANAGALLYLNGDADTLKQGVAKAGSLIDSGTVLDFVDSHFPQAGE</sequence>
<comment type="caution">
    <text evidence="9">Lacks conserved residue(s) required for the propagation of feature annotation.</text>
</comment>
<feature type="binding site" evidence="9">
    <location>
        <position position="277"/>
    </location>
    <ligand>
        <name>Mg(2+)</name>
        <dbReference type="ChEBI" id="CHEBI:18420"/>
        <label>2</label>
    </ligand>
</feature>
<proteinExistence type="inferred from homology"/>
<evidence type="ECO:0000256" key="1">
    <source>
        <dbReference type="ARBA" id="ARBA00004907"/>
    </source>
</evidence>
<keyword evidence="9" id="KW-0460">Magnesium</keyword>
<comment type="catalytic activity">
    <reaction evidence="7 9">
        <text>N-(5-phospho-beta-D-ribosyl)anthranilate + diphosphate = 5-phospho-alpha-D-ribose 1-diphosphate + anthranilate</text>
        <dbReference type="Rhea" id="RHEA:11768"/>
        <dbReference type="ChEBI" id="CHEBI:16567"/>
        <dbReference type="ChEBI" id="CHEBI:18277"/>
        <dbReference type="ChEBI" id="CHEBI:33019"/>
        <dbReference type="ChEBI" id="CHEBI:58017"/>
        <dbReference type="EC" id="2.4.2.18"/>
    </reaction>
</comment>
<evidence type="ECO:0000256" key="5">
    <source>
        <dbReference type="ARBA" id="ARBA00022822"/>
    </source>
</evidence>
<gene>
    <name evidence="9 12" type="primary">trpD</name>
    <name evidence="12" type="ORF">JZY06_07125</name>
</gene>
<dbReference type="GO" id="GO:0005829">
    <property type="term" value="C:cytosol"/>
    <property type="evidence" value="ECO:0007669"/>
    <property type="project" value="TreeGrafter"/>
</dbReference>
<feature type="binding site" evidence="9">
    <location>
        <position position="133"/>
    </location>
    <ligand>
        <name>5-phospho-alpha-D-ribose 1-diphosphate</name>
        <dbReference type="ChEBI" id="CHEBI:58017"/>
    </ligand>
</feature>
<keyword evidence="5 9" id="KW-0822">Tryptophan biosynthesis</keyword>
<dbReference type="Gene3D" id="3.40.1030.10">
    <property type="entry name" value="Nucleoside phosphorylase/phosphoribosyltransferase catalytic domain"/>
    <property type="match status" value="1"/>
</dbReference>
<keyword evidence="2 9" id="KW-0028">Amino-acid biosynthesis</keyword>
<organism evidence="12 13">
    <name type="scientific">Corynebacterium mendelii</name>
    <dbReference type="NCBI Taxonomy" id="2765362"/>
    <lineage>
        <taxon>Bacteria</taxon>
        <taxon>Bacillati</taxon>
        <taxon>Actinomycetota</taxon>
        <taxon>Actinomycetes</taxon>
        <taxon>Mycobacteriales</taxon>
        <taxon>Corynebacteriaceae</taxon>
        <taxon>Corynebacterium</taxon>
    </lineage>
</organism>
<comment type="caution">
    <text evidence="12">The sequence shown here is derived from an EMBL/GenBank/DDBJ whole genome shotgun (WGS) entry which is preliminary data.</text>
</comment>
<dbReference type="Pfam" id="PF02885">
    <property type="entry name" value="Glycos_trans_3N"/>
    <property type="match status" value="1"/>
</dbReference>
<dbReference type="SUPFAM" id="SSF47648">
    <property type="entry name" value="Nucleoside phosphorylase/phosphoribosyltransferase N-terminal domain"/>
    <property type="match status" value="1"/>
</dbReference>
<evidence type="ECO:0000256" key="6">
    <source>
        <dbReference type="ARBA" id="ARBA00023141"/>
    </source>
</evidence>
<keyword evidence="3 9" id="KW-0328">Glycosyltransferase</keyword>
<dbReference type="InterPro" id="IPR000312">
    <property type="entry name" value="Glycosyl_Trfase_fam3"/>
</dbReference>
<feature type="binding site" evidence="9">
    <location>
        <begin position="136"/>
        <end position="137"/>
    </location>
    <ligand>
        <name>5-phospho-alpha-D-ribose 1-diphosphate</name>
        <dbReference type="ChEBI" id="CHEBI:58017"/>
    </ligand>
</feature>
<feature type="binding site" evidence="9">
    <location>
        <position position="133"/>
    </location>
    <ligand>
        <name>anthranilate</name>
        <dbReference type="ChEBI" id="CHEBI:16567"/>
        <label>1</label>
    </ligand>
</feature>
<name>A0A939E0V2_9CORY</name>
<dbReference type="HAMAP" id="MF_00211">
    <property type="entry name" value="TrpD"/>
    <property type="match status" value="1"/>
</dbReference>
<evidence type="ECO:0000313" key="12">
    <source>
        <dbReference type="EMBL" id="MBN9644381.1"/>
    </source>
</evidence>
<reference evidence="12" key="1">
    <citation type="submission" date="2021-03" db="EMBL/GenBank/DDBJ databases">
        <authorList>
            <person name="Sun Q."/>
        </authorList>
    </citation>
    <scope>NUCLEOTIDE SEQUENCE</scope>
    <source>
        <strain evidence="12">CCM 8862</strain>
    </source>
</reference>
<dbReference type="SUPFAM" id="SSF52418">
    <property type="entry name" value="Nucleoside phosphorylase/phosphoribosyltransferase catalytic domain"/>
    <property type="match status" value="1"/>
</dbReference>
<dbReference type="GO" id="GO:0000162">
    <property type="term" value="P:L-tryptophan biosynthetic process"/>
    <property type="evidence" value="ECO:0007669"/>
    <property type="project" value="UniProtKB-UniRule"/>
</dbReference>
<dbReference type="PANTHER" id="PTHR43285">
    <property type="entry name" value="ANTHRANILATE PHOSPHORIBOSYLTRANSFERASE"/>
    <property type="match status" value="1"/>
</dbReference>
<evidence type="ECO:0000256" key="8">
    <source>
        <dbReference type="ARBA" id="ARBA00061188"/>
    </source>
</evidence>
<feature type="binding site" evidence="9">
    <location>
        <begin position="161"/>
        <end position="169"/>
    </location>
    <ligand>
        <name>5-phospho-alpha-D-ribose 1-diphosphate</name>
        <dbReference type="ChEBI" id="CHEBI:58017"/>
    </ligand>
</feature>
<dbReference type="EC" id="2.4.2.18" evidence="9"/>
<dbReference type="NCBIfam" id="TIGR01245">
    <property type="entry name" value="trpD"/>
    <property type="match status" value="1"/>
</dbReference>
<dbReference type="Proteomes" id="UP000664332">
    <property type="component" value="Unassembled WGS sequence"/>
</dbReference>
<feature type="binding site" evidence="9">
    <location>
        <position position="219"/>
    </location>
    <ligand>
        <name>anthranilate</name>
        <dbReference type="ChEBI" id="CHEBI:16567"/>
        <label>2</label>
    </ligand>
</feature>
<evidence type="ECO:0000256" key="7">
    <source>
        <dbReference type="ARBA" id="ARBA00052328"/>
    </source>
</evidence>
<keyword evidence="6 9" id="KW-0057">Aromatic amino acid biosynthesis</keyword>
<protein>
    <recommendedName>
        <fullName evidence="9">Anthranilate phosphoribosyltransferase</fullName>
        <ecNumber evidence="9">2.4.2.18</ecNumber>
    </recommendedName>
</protein>
<keyword evidence="13" id="KW-1185">Reference proteome</keyword>
<dbReference type="InterPro" id="IPR017459">
    <property type="entry name" value="Glycosyl_Trfase_fam3_N_dom"/>
</dbReference>
<evidence type="ECO:0000256" key="4">
    <source>
        <dbReference type="ARBA" id="ARBA00022679"/>
    </source>
</evidence>
<dbReference type="Pfam" id="PF00591">
    <property type="entry name" value="Glycos_transf_3"/>
    <property type="match status" value="1"/>
</dbReference>
<dbReference type="PANTHER" id="PTHR43285:SF2">
    <property type="entry name" value="ANTHRANILATE PHOSPHORIBOSYLTRANSFERASE"/>
    <property type="match status" value="1"/>
</dbReference>
<comment type="cofactor">
    <cofactor evidence="9">
        <name>Mg(2+)</name>
        <dbReference type="ChEBI" id="CHEBI:18420"/>
    </cofactor>
    <text evidence="9">Binds 2 magnesium ions per monomer.</text>
</comment>
<feature type="binding site" evidence="9">
    <location>
        <begin position="143"/>
        <end position="146"/>
    </location>
    <ligand>
        <name>5-phospho-alpha-D-ribose 1-diphosphate</name>
        <dbReference type="ChEBI" id="CHEBI:58017"/>
    </ligand>
</feature>
<evidence type="ECO:0000313" key="13">
    <source>
        <dbReference type="Proteomes" id="UP000664332"/>
    </source>
</evidence>
<feature type="binding site" evidence="9">
    <location>
        <position position="145"/>
    </location>
    <ligand>
        <name>Mg(2+)</name>
        <dbReference type="ChEBI" id="CHEBI:18420"/>
        <label>1</label>
    </ligand>
</feature>
<dbReference type="PROSITE" id="PS51273">
    <property type="entry name" value="GATASE_TYPE_1"/>
    <property type="match status" value="1"/>
</dbReference>
<comment type="similarity">
    <text evidence="8">In the C-terminal section; belongs to the anthranilate phosphoribosyltransferase family.</text>
</comment>
<feature type="domain" description="Glycosyl transferase family 3" evidence="10">
    <location>
        <begin position="127"/>
        <end position="375"/>
    </location>
</feature>
<evidence type="ECO:0000259" key="11">
    <source>
        <dbReference type="Pfam" id="PF02885"/>
    </source>
</evidence>
<keyword evidence="4 9" id="KW-0808">Transferase</keyword>
<feature type="binding site" evidence="9">
    <location>
        <position position="278"/>
    </location>
    <ligand>
        <name>Mg(2+)</name>
        <dbReference type="ChEBI" id="CHEBI:18420"/>
        <label>1</label>
    </ligand>
</feature>
<comment type="function">
    <text evidence="9">Catalyzes the transfer of the phosphoribosyl group of 5-phosphorylribose-1-pyrophosphate (PRPP) to anthranilate to yield N-(5'-phosphoribosyl)-anthranilate (PRA).</text>
</comment>
<comment type="pathway">
    <text evidence="1 9">Amino-acid biosynthesis; L-tryptophan biosynthesis; L-tryptophan from chorismate: step 2/5.</text>
</comment>
<feature type="domain" description="Glycosyl transferase family 3 N-terminal" evidence="11">
    <location>
        <begin position="62"/>
        <end position="118"/>
    </location>
</feature>
<evidence type="ECO:0000256" key="9">
    <source>
        <dbReference type="HAMAP-Rule" id="MF_00211"/>
    </source>
</evidence>
<dbReference type="AlphaFoldDB" id="A0A939E0V2"/>
<dbReference type="EMBL" id="JAFLEQ010000012">
    <property type="protein sequence ID" value="MBN9644381.1"/>
    <property type="molecule type" value="Genomic_DNA"/>
</dbReference>
<evidence type="ECO:0000259" key="10">
    <source>
        <dbReference type="Pfam" id="PF00591"/>
    </source>
</evidence>
<dbReference type="GO" id="GO:0004048">
    <property type="term" value="F:anthranilate phosphoribosyltransferase activity"/>
    <property type="evidence" value="ECO:0007669"/>
    <property type="project" value="UniProtKB-UniRule"/>
</dbReference>
<keyword evidence="9" id="KW-0479">Metal-binding</keyword>
<accession>A0A939E0V2</accession>